<name>A0A2C9UMP9_MANES</name>
<proteinExistence type="predicted"/>
<organism evidence="1">
    <name type="scientific">Manihot esculenta</name>
    <name type="common">Cassava</name>
    <name type="synonym">Jatropha manihot</name>
    <dbReference type="NCBI Taxonomy" id="3983"/>
    <lineage>
        <taxon>Eukaryota</taxon>
        <taxon>Viridiplantae</taxon>
        <taxon>Streptophyta</taxon>
        <taxon>Embryophyta</taxon>
        <taxon>Tracheophyta</taxon>
        <taxon>Spermatophyta</taxon>
        <taxon>Magnoliopsida</taxon>
        <taxon>eudicotyledons</taxon>
        <taxon>Gunneridae</taxon>
        <taxon>Pentapetalae</taxon>
        <taxon>rosids</taxon>
        <taxon>fabids</taxon>
        <taxon>Malpighiales</taxon>
        <taxon>Euphorbiaceae</taxon>
        <taxon>Crotonoideae</taxon>
        <taxon>Manihoteae</taxon>
        <taxon>Manihot</taxon>
    </lineage>
</organism>
<dbReference type="EMBL" id="CM004400">
    <property type="protein sequence ID" value="OAY31762.1"/>
    <property type="molecule type" value="Genomic_DNA"/>
</dbReference>
<evidence type="ECO:0000313" key="1">
    <source>
        <dbReference type="EMBL" id="OAY31762.1"/>
    </source>
</evidence>
<protein>
    <submittedName>
        <fullName evidence="1">Uncharacterized protein</fullName>
    </submittedName>
</protein>
<dbReference type="AlphaFoldDB" id="A0A2C9UMP9"/>
<reference evidence="1" key="1">
    <citation type="submission" date="2016-02" db="EMBL/GenBank/DDBJ databases">
        <title>WGS assembly of Manihot esculenta.</title>
        <authorList>
            <person name="Bredeson J.V."/>
            <person name="Prochnik S.E."/>
            <person name="Lyons J.B."/>
            <person name="Schmutz J."/>
            <person name="Grimwood J."/>
            <person name="Vrebalov J."/>
            <person name="Bart R.S."/>
            <person name="Amuge T."/>
            <person name="Ferguson M.E."/>
            <person name="Green R."/>
            <person name="Putnam N."/>
            <person name="Stites J."/>
            <person name="Rounsley S."/>
            <person name="Rokhsar D.S."/>
        </authorList>
    </citation>
    <scope>NUCLEOTIDE SEQUENCE [LARGE SCALE GENOMIC DNA]</scope>
    <source>
        <tissue evidence="1">Leaf</tissue>
    </source>
</reference>
<accession>A0A2C9UMP9</accession>
<sequence length="76" mass="8871">MALEDGGLDESVRLWVRWVCGSIKARSIWYLDESVAYAGKQEEEGDGQREELHASITYIGKRRKKKKKTTMMHREK</sequence>
<gene>
    <name evidence="1" type="ORF">MANES_14G138000</name>
</gene>